<evidence type="ECO:0000256" key="4">
    <source>
        <dbReference type="ARBA" id="ARBA00022692"/>
    </source>
</evidence>
<sequence>MQIRKWCIPWKNKNNSQDEIMRRDSIYEEVRPASHRSSSHRSSSINLNKPSLKRTQTTVKLRKIGSDGRRFRRPANLYFLAMAIIQMLPTFGVKSPVLTLLPICTVVFITAAKDAFEDFQRHKVDQQYNKNVTHTLMGYQNTNYPETPMQQSFFSSCLGRSKGHKHQPEKETGVTTSQDAYSNDVFNRSLSKDIRVGDFILLRNGDSLPADAVLISSSDNEGVCFVETKDLDGETNLKPRNSIQELKHIQSGADCLNDCHFYVEAGAPSPDLYKFSGTLVTLEKSCDKWTEKNKTPVEIENILLRGHVIRNTKWAIAVVIFTGTDTKIMLNSGETPSKRSAMDKQMNQEIFIAFGVLFLLCLLCAIMAGVMRSRDIATGAQILYTAQTDSPAYAGFLNFWSSLIIFQNIIPISLYVSIEFVKTFQAYFIWNDLDMWDPHSRKPCVPKTWTLSDDLGQVEYIFSDKTGTLTRNIMEFRECTIGGTRYGDNGFSPESEGARGARLRKEKENNNNPTEEHTEIEKPPQMVNIDEDPLESNDDKQAGHQNQEKKKEIIEDYESAIKNIFNPKYSSLSIKHLSFADPQVFKDMKDANVGDEQTDGKSHLIKEFFLLLSLCHTVVIEKIGKDGKVIEAEDNEDDEEDARAQPKIADNEKSSSTANTSKSEEENNRLAKLLHYKPGSSSKKLFVPGLSRLKKGKKKNHRKSRGEEFDSITNEKDTSDKVDDTVEIQLEYKAESPDEAALVNAAKNAGFTFIKRKGQTLTVDVLGTEHDFELLDVLDFNSDRKRMSVVLRRPAPWNDIVLYCKGADNVIAERLDENGQRDIMSKTFEDVDAFSNNGLRTLMLSYRVLDEDEYKKWKEEMKEASTASENRAEKIADVQAKMEVSLKLLGATGIEDKLQEGVPQCIEDLRRAGIKVWVLTGDKLETAINIGYASNLLDGDMKLWTVRGNDDSGKVLEDLVSTCNQLDEIQERYEQDEENNDPPSENALIIEGSALIHVFETSESKERFLSIAIRCKSVVCCRVSPLQKALVVQLVRKYHNVVTLAVGDGANDVSMIQVANIGVGIAGQEGVQASMAADYAIAQFRFLHKLLLVQGHWSYARISEMILTFFFKNVFWVFPSLWYQIYSAWSGNIFYDYSFLQLYNIVFTVAPVVILGTTDQDLTSPYLKHLPPVYTIGIERKLYTRFRFWIYFFDGVWQSLVVFYAFYFLWIEGNPNPNGHAESMLQFSTSVAVTAIVLANMMPGFNTVYWTWWQFFFVGLEILLTFLWVVIYGLFPSVSLFGMAQMIFGAWNFWLTFFLAIVVAFLPRYLVTFTCQWWYPNVVAKGRHLELHEKRMRKKNLREEALKEGHSKWNLSYCFPLLRSSKTAHRQKS</sequence>
<dbReference type="EMBL" id="BAABUJ010000035">
    <property type="protein sequence ID" value="GAA5804479.1"/>
    <property type="molecule type" value="Genomic_DNA"/>
</dbReference>
<evidence type="ECO:0000256" key="6">
    <source>
        <dbReference type="ARBA" id="ARBA00022741"/>
    </source>
</evidence>
<feature type="transmembrane region" description="Helical" evidence="14">
    <location>
        <begin position="1223"/>
        <end position="1243"/>
    </location>
</feature>
<comment type="catalytic activity">
    <reaction evidence="13">
        <text>a 1,2-diacyl-sn-glycero-3-phosphoethanolamine(out) + ATP + H2O = a 1,2-diacyl-sn-glycero-3-phosphoethanolamine(in) + ADP + phosphate + H(+)</text>
        <dbReference type="Rhea" id="RHEA:66132"/>
        <dbReference type="ChEBI" id="CHEBI:15377"/>
        <dbReference type="ChEBI" id="CHEBI:15378"/>
        <dbReference type="ChEBI" id="CHEBI:30616"/>
        <dbReference type="ChEBI" id="CHEBI:43474"/>
        <dbReference type="ChEBI" id="CHEBI:64612"/>
        <dbReference type="ChEBI" id="CHEBI:456216"/>
    </reaction>
    <physiologicalReaction direction="left-to-right" evidence="13">
        <dbReference type="Rhea" id="RHEA:66133"/>
    </physiologicalReaction>
</comment>
<evidence type="ECO:0000256" key="13">
    <source>
        <dbReference type="ARBA" id="ARBA00049128"/>
    </source>
</evidence>
<organism evidence="17 18">
    <name type="scientific">Helicostylum pulchrum</name>
    <dbReference type="NCBI Taxonomy" id="562976"/>
    <lineage>
        <taxon>Eukaryota</taxon>
        <taxon>Fungi</taxon>
        <taxon>Fungi incertae sedis</taxon>
        <taxon>Mucoromycota</taxon>
        <taxon>Mucoromycotina</taxon>
        <taxon>Mucoromycetes</taxon>
        <taxon>Mucorales</taxon>
        <taxon>Mucorineae</taxon>
        <taxon>Mucoraceae</taxon>
        <taxon>Helicostylum</taxon>
    </lineage>
</organism>
<dbReference type="SUPFAM" id="SSF81665">
    <property type="entry name" value="Calcium ATPase, transmembrane domain M"/>
    <property type="match status" value="1"/>
</dbReference>
<dbReference type="Proteomes" id="UP001476247">
    <property type="component" value="Unassembled WGS sequence"/>
</dbReference>
<keyword evidence="5" id="KW-0479">Metal-binding</keyword>
<dbReference type="Pfam" id="PF16212">
    <property type="entry name" value="PhoLip_ATPase_C"/>
    <property type="match status" value="1"/>
</dbReference>
<evidence type="ECO:0000256" key="14">
    <source>
        <dbReference type="RuleBase" id="RU362033"/>
    </source>
</evidence>
<proteinExistence type="inferred from homology"/>
<feature type="region of interest" description="Disordered" evidence="15">
    <location>
        <begin position="31"/>
        <end position="52"/>
    </location>
</feature>
<feature type="transmembrane region" description="Helical" evidence="14">
    <location>
        <begin position="75"/>
        <end position="91"/>
    </location>
</feature>
<accession>A0ABP9YBZ4</accession>
<dbReference type="InterPro" id="IPR023214">
    <property type="entry name" value="HAD_sf"/>
</dbReference>
<evidence type="ECO:0000256" key="9">
    <source>
        <dbReference type="ARBA" id="ARBA00022967"/>
    </source>
</evidence>
<evidence type="ECO:0000259" key="16">
    <source>
        <dbReference type="Pfam" id="PF16212"/>
    </source>
</evidence>
<keyword evidence="3" id="KW-0813">Transport</keyword>
<evidence type="ECO:0000313" key="18">
    <source>
        <dbReference type="Proteomes" id="UP001476247"/>
    </source>
</evidence>
<evidence type="ECO:0000256" key="10">
    <source>
        <dbReference type="ARBA" id="ARBA00022989"/>
    </source>
</evidence>
<feature type="transmembrane region" description="Helical" evidence="14">
    <location>
        <begin position="1287"/>
        <end position="1306"/>
    </location>
</feature>
<dbReference type="InterPro" id="IPR044492">
    <property type="entry name" value="P_typ_ATPase_HD_dom"/>
</dbReference>
<evidence type="ECO:0000313" key="17">
    <source>
        <dbReference type="EMBL" id="GAA5804479.1"/>
    </source>
</evidence>
<dbReference type="SFLD" id="SFLDS00003">
    <property type="entry name" value="Haloacid_Dehalogenase"/>
    <property type="match status" value="1"/>
</dbReference>
<evidence type="ECO:0000256" key="12">
    <source>
        <dbReference type="ARBA" id="ARBA00034036"/>
    </source>
</evidence>
<keyword evidence="6 14" id="KW-0547">Nucleotide-binding</keyword>
<dbReference type="Gene3D" id="3.40.50.1000">
    <property type="entry name" value="HAD superfamily/HAD-like"/>
    <property type="match status" value="1"/>
</dbReference>
<feature type="compositionally biased region" description="Acidic residues" evidence="15">
    <location>
        <begin position="632"/>
        <end position="641"/>
    </location>
</feature>
<keyword evidence="8 14" id="KW-0460">Magnesium</keyword>
<feature type="compositionally biased region" description="Basic and acidic residues" evidence="15">
    <location>
        <begin position="496"/>
        <end position="522"/>
    </location>
</feature>
<dbReference type="SFLD" id="SFLDF00027">
    <property type="entry name" value="p-type_atpase"/>
    <property type="match status" value="1"/>
</dbReference>
<gene>
    <name evidence="17" type="ORF">HPULCUR_009974</name>
</gene>
<evidence type="ECO:0000256" key="8">
    <source>
        <dbReference type="ARBA" id="ARBA00022842"/>
    </source>
</evidence>
<feature type="region of interest" description="Disordered" evidence="15">
    <location>
        <begin position="694"/>
        <end position="720"/>
    </location>
</feature>
<dbReference type="Pfam" id="PF13246">
    <property type="entry name" value="Cation_ATPase"/>
    <property type="match status" value="1"/>
</dbReference>
<feature type="compositionally biased region" description="Basic residues" evidence="15">
    <location>
        <begin position="694"/>
        <end position="704"/>
    </location>
</feature>
<feature type="region of interest" description="Disordered" evidence="15">
    <location>
        <begin position="631"/>
        <end position="667"/>
    </location>
</feature>
<dbReference type="PROSITE" id="PS00154">
    <property type="entry name" value="ATPASE_E1_E2"/>
    <property type="match status" value="1"/>
</dbReference>
<evidence type="ECO:0000256" key="11">
    <source>
        <dbReference type="ARBA" id="ARBA00023136"/>
    </source>
</evidence>
<dbReference type="PANTHER" id="PTHR24092">
    <property type="entry name" value="PROBABLE PHOSPHOLIPID-TRANSPORTING ATPASE"/>
    <property type="match status" value="1"/>
</dbReference>
<dbReference type="InterPro" id="IPR036412">
    <property type="entry name" value="HAD-like_sf"/>
</dbReference>
<evidence type="ECO:0000256" key="1">
    <source>
        <dbReference type="ARBA" id="ARBA00004127"/>
    </source>
</evidence>
<keyword evidence="7 14" id="KW-0067">ATP-binding</keyword>
<evidence type="ECO:0000256" key="3">
    <source>
        <dbReference type="ARBA" id="ARBA00022448"/>
    </source>
</evidence>
<dbReference type="EC" id="7.6.2.1" evidence="14"/>
<comment type="caution">
    <text evidence="17">The sequence shown here is derived from an EMBL/GenBank/DDBJ whole genome shotgun (WGS) entry which is preliminary data.</text>
</comment>
<dbReference type="Gene3D" id="2.70.150.10">
    <property type="entry name" value="Calcium-transporting ATPase, cytoplasmic transduction domain A"/>
    <property type="match status" value="1"/>
</dbReference>
<comment type="similarity">
    <text evidence="2 14">Belongs to the cation transport ATPase (P-type) (TC 3.A.3) family. Type IV subfamily.</text>
</comment>
<feature type="transmembrane region" description="Helical" evidence="14">
    <location>
        <begin position="1255"/>
        <end position="1275"/>
    </location>
</feature>
<reference evidence="17 18" key="1">
    <citation type="submission" date="2024-04" db="EMBL/GenBank/DDBJ databases">
        <title>genome sequences of Mucor flavus KT1a and Helicostylum pulchrum KT1b strains isolation_sourced from the surface of a dry-aged beef.</title>
        <authorList>
            <person name="Toyotome T."/>
            <person name="Hosono M."/>
            <person name="Torimaru M."/>
            <person name="Fukuda K."/>
            <person name="Mikami N."/>
        </authorList>
    </citation>
    <scope>NUCLEOTIDE SEQUENCE [LARGE SCALE GENOMIC DNA]</scope>
    <source>
        <strain evidence="17 18">KT1b</strain>
    </source>
</reference>
<evidence type="ECO:0000256" key="15">
    <source>
        <dbReference type="SAM" id="MobiDB-lite"/>
    </source>
</evidence>
<dbReference type="InterPro" id="IPR023299">
    <property type="entry name" value="ATPase_P-typ_cyto_dom_N"/>
</dbReference>
<dbReference type="InterPro" id="IPR001757">
    <property type="entry name" value="P_typ_ATPase"/>
</dbReference>
<evidence type="ECO:0000256" key="5">
    <source>
        <dbReference type="ARBA" id="ARBA00022723"/>
    </source>
</evidence>
<dbReference type="InterPro" id="IPR023298">
    <property type="entry name" value="ATPase_P-typ_TM_dom_sf"/>
</dbReference>
<evidence type="ECO:0000256" key="7">
    <source>
        <dbReference type="ARBA" id="ARBA00022840"/>
    </source>
</evidence>
<comment type="catalytic activity">
    <reaction evidence="12 14">
        <text>ATP + H2O + phospholipidSide 1 = ADP + phosphate + phospholipidSide 2.</text>
        <dbReference type="EC" id="7.6.2.1"/>
    </reaction>
</comment>
<keyword evidence="4 14" id="KW-0812">Transmembrane</keyword>
<dbReference type="InterPro" id="IPR032630">
    <property type="entry name" value="P_typ_ATPase_c"/>
</dbReference>
<dbReference type="SUPFAM" id="SSF81653">
    <property type="entry name" value="Calcium ATPase, transduction domain A"/>
    <property type="match status" value="1"/>
</dbReference>
<protein>
    <recommendedName>
        <fullName evidence="14">Phospholipid-transporting ATPase</fullName>
        <ecNumber evidence="14">7.6.2.1</ecNumber>
    </recommendedName>
</protein>
<evidence type="ECO:0000256" key="2">
    <source>
        <dbReference type="ARBA" id="ARBA00008109"/>
    </source>
</evidence>
<keyword evidence="10 14" id="KW-1133">Transmembrane helix</keyword>
<name>A0ABP9YBZ4_9FUNG</name>
<dbReference type="NCBIfam" id="TIGR01494">
    <property type="entry name" value="ATPase_P-type"/>
    <property type="match status" value="1"/>
</dbReference>
<dbReference type="Gene3D" id="3.40.1110.10">
    <property type="entry name" value="Calcium-transporting ATPase, cytoplasmic domain N"/>
    <property type="match status" value="1"/>
</dbReference>
<feature type="compositionally biased region" description="Basic and acidic residues" evidence="15">
    <location>
        <begin position="537"/>
        <end position="550"/>
    </location>
</feature>
<keyword evidence="9 14" id="KW-1278">Translocase</keyword>
<feature type="compositionally biased region" description="Basic and acidic residues" evidence="15">
    <location>
        <begin position="705"/>
        <end position="720"/>
    </location>
</feature>
<dbReference type="SUPFAM" id="SSF81660">
    <property type="entry name" value="Metal cation-transporting ATPase, ATP-binding domain N"/>
    <property type="match status" value="1"/>
</dbReference>
<feature type="transmembrane region" description="Helical" evidence="14">
    <location>
        <begin position="1106"/>
        <end position="1125"/>
    </location>
</feature>
<dbReference type="PANTHER" id="PTHR24092:SF180">
    <property type="entry name" value="PHOSPHOLIPID-TRANSPORTING ATPASE DNF1-RELATED"/>
    <property type="match status" value="1"/>
</dbReference>
<dbReference type="InterPro" id="IPR008250">
    <property type="entry name" value="ATPase_P-typ_transduc_dom_A_sf"/>
</dbReference>
<feature type="transmembrane region" description="Helical" evidence="14">
    <location>
        <begin position="391"/>
        <end position="416"/>
    </location>
</feature>
<feature type="domain" description="P-type ATPase C-terminal" evidence="16">
    <location>
        <begin position="1075"/>
        <end position="1321"/>
    </location>
</feature>
<comment type="subcellular location">
    <subcellularLocation>
        <location evidence="1">Endomembrane system</location>
        <topology evidence="1">Multi-pass membrane protein</topology>
    </subcellularLocation>
    <subcellularLocation>
        <location evidence="14">Membrane</location>
        <topology evidence="14">Multi-pass membrane protein</topology>
    </subcellularLocation>
</comment>
<keyword evidence="18" id="KW-1185">Reference proteome</keyword>
<dbReference type="InterPro" id="IPR018303">
    <property type="entry name" value="ATPase_P-typ_P_site"/>
</dbReference>
<dbReference type="SFLD" id="SFLDG00002">
    <property type="entry name" value="C1.7:_P-type_atpase_like"/>
    <property type="match status" value="1"/>
</dbReference>
<feature type="transmembrane region" description="Helical" evidence="14">
    <location>
        <begin position="350"/>
        <end position="371"/>
    </location>
</feature>
<dbReference type="NCBIfam" id="TIGR01652">
    <property type="entry name" value="ATPase-Plipid"/>
    <property type="match status" value="2"/>
</dbReference>
<dbReference type="InterPro" id="IPR006539">
    <property type="entry name" value="P-type_ATPase_IV"/>
</dbReference>
<feature type="region of interest" description="Disordered" evidence="15">
    <location>
        <begin position="487"/>
        <end position="550"/>
    </location>
</feature>
<keyword evidence="11 14" id="KW-0472">Membrane</keyword>
<feature type="transmembrane region" description="Helical" evidence="14">
    <location>
        <begin position="1188"/>
        <end position="1211"/>
    </location>
</feature>
<dbReference type="PRINTS" id="PR00119">
    <property type="entry name" value="CATATPASE"/>
</dbReference>
<dbReference type="SUPFAM" id="SSF56784">
    <property type="entry name" value="HAD-like"/>
    <property type="match status" value="1"/>
</dbReference>